<proteinExistence type="predicted"/>
<dbReference type="EMBL" id="FNTX01000002">
    <property type="protein sequence ID" value="SEE63988.1"/>
    <property type="molecule type" value="Genomic_DNA"/>
</dbReference>
<feature type="region of interest" description="Disordered" evidence="1">
    <location>
        <begin position="1"/>
        <end position="137"/>
    </location>
</feature>
<accession>A0A1H5KJ33</accession>
<evidence type="ECO:0000313" key="4">
    <source>
        <dbReference type="EMBL" id="SEE63988.1"/>
    </source>
</evidence>
<evidence type="ECO:0000313" key="5">
    <source>
        <dbReference type="Proteomes" id="UP000199220"/>
    </source>
</evidence>
<evidence type="ECO:0000256" key="1">
    <source>
        <dbReference type="SAM" id="MobiDB-lite"/>
    </source>
</evidence>
<organism evidence="4 5">
    <name type="scientific">Ruania alba</name>
    <dbReference type="NCBI Taxonomy" id="648782"/>
    <lineage>
        <taxon>Bacteria</taxon>
        <taxon>Bacillati</taxon>
        <taxon>Actinomycetota</taxon>
        <taxon>Actinomycetes</taxon>
        <taxon>Micrococcales</taxon>
        <taxon>Ruaniaceae</taxon>
        <taxon>Ruania</taxon>
    </lineage>
</organism>
<sequence>MNHSGEPEQPAPEHAPGPEQGVWADPHSWGATGAEWTRPEPSPAHPQAPAAGVENPPAGGTPYAPPSGQAAPDAPPPGQTPPYAPPSGQAAPYTGPGPAADPTLPPIPQAPQSTPQGPVGQSMYGSRPAPEPHAAQGSYGEFTFPVLQRAKVEPTAVASVATALLGPVAVALGLVARGRVRRHRRRSMGLAWTGIGLGAFFTIAWVLLTVVLAGNGTIDRMVERPEAGDVTEARTVGASNVAVGNCIEFLPPGQIVGEVRLVPCEQQHIAQAISSHPLTGDFPGTDAVAEQALEACAPAVSELASSTPLTPWYLAPSEEAWNQGVTEVLCVARGGSGPFEGDLLAG</sequence>
<feature type="domain" description="DUF4190" evidence="3">
    <location>
        <begin position="157"/>
        <end position="208"/>
    </location>
</feature>
<dbReference type="RefSeq" id="WP_139177742.1">
    <property type="nucleotide sequence ID" value="NZ_FNTX01000002.1"/>
</dbReference>
<protein>
    <recommendedName>
        <fullName evidence="3">DUF4190 domain-containing protein</fullName>
    </recommendedName>
</protein>
<evidence type="ECO:0000259" key="3">
    <source>
        <dbReference type="Pfam" id="PF13828"/>
    </source>
</evidence>
<keyword evidence="2" id="KW-0472">Membrane</keyword>
<dbReference type="AlphaFoldDB" id="A0A1H5KJ33"/>
<dbReference type="Proteomes" id="UP000199220">
    <property type="component" value="Unassembled WGS sequence"/>
</dbReference>
<dbReference type="Pfam" id="PF13828">
    <property type="entry name" value="DUF4190"/>
    <property type="match status" value="1"/>
</dbReference>
<dbReference type="STRING" id="648782.SAMN04488554_2256"/>
<dbReference type="InterPro" id="IPR025241">
    <property type="entry name" value="DUF4190"/>
</dbReference>
<name>A0A1H5KJ33_9MICO</name>
<evidence type="ECO:0000256" key="2">
    <source>
        <dbReference type="SAM" id="Phobius"/>
    </source>
</evidence>
<keyword evidence="5" id="KW-1185">Reference proteome</keyword>
<gene>
    <name evidence="4" type="ORF">SAMN04488554_2256</name>
</gene>
<keyword evidence="2" id="KW-1133">Transmembrane helix</keyword>
<keyword evidence="2" id="KW-0812">Transmembrane</keyword>
<feature type="transmembrane region" description="Helical" evidence="2">
    <location>
        <begin position="156"/>
        <end position="176"/>
    </location>
</feature>
<feature type="compositionally biased region" description="Pro residues" evidence="1">
    <location>
        <begin position="73"/>
        <end position="85"/>
    </location>
</feature>
<reference evidence="5" key="1">
    <citation type="submission" date="2016-10" db="EMBL/GenBank/DDBJ databases">
        <authorList>
            <person name="Varghese N."/>
            <person name="Submissions S."/>
        </authorList>
    </citation>
    <scope>NUCLEOTIDE SEQUENCE [LARGE SCALE GENOMIC DNA]</scope>
    <source>
        <strain evidence="5">DSM 21368</strain>
    </source>
</reference>
<feature type="transmembrane region" description="Helical" evidence="2">
    <location>
        <begin position="188"/>
        <end position="214"/>
    </location>
</feature>
<dbReference type="OrthoDB" id="3628931at2"/>